<sequence length="528" mass="58438">MGVLNIPAELMTTEALRDMAIATGVCVRPVLQRLTDSTTGESRIVPIPCGATLDSKCPPCAERARRLRIQQCREGWHLDTDPERDPAGGDLADDTAELDGDLDDTAAGDGQECARTEDEGSARSRSTRRRQDMPDLPRLPMAKTTVGRSFTGSDGTVYRPSTFLTVTMPSYGKVRPDGTPVDPSTYDYRRAALDALHFSKLWDRLVQNMRRCVGYNVQYFAAVEPQRRLAPHLHAALRGTFPRAIMREVVAATYFQLWWPQHDTPVYTRRLPVWRPNIGGGGTYVDPDTGAELPTWDQALDALDNDQDAVPAHVLTFGTQTDVQGLIGGPRADRAIGYLCKYLTKAISAGATAGTDSDEPTPAQGAHITRLHEQVRFLPCSPDCANWLRYGVQPKDAHAGMRPGCCPRKAHKRHTLGLGGRRVLVSRKWTGKTLEQHRADRRDVVRVVLEAAGIDLPEGAARDELTGDGRPRWLWEPVRPNDEPVPVVTVLAQLISQRQHWREQYERARDQQALINSATKINTAAEAA</sequence>
<feature type="compositionally biased region" description="Basic and acidic residues" evidence="1">
    <location>
        <begin position="112"/>
        <end position="122"/>
    </location>
</feature>
<organism evidence="2 3">
    <name type="scientific">Fodinicola feengrottensis</name>
    <dbReference type="NCBI Taxonomy" id="435914"/>
    <lineage>
        <taxon>Bacteria</taxon>
        <taxon>Bacillati</taxon>
        <taxon>Actinomycetota</taxon>
        <taxon>Actinomycetes</taxon>
        <taxon>Mycobacteriales</taxon>
        <taxon>Fodinicola</taxon>
    </lineage>
</organism>
<gene>
    <name evidence="2" type="ORF">GCM10009765_44450</name>
</gene>
<feature type="compositionally biased region" description="Acidic residues" evidence="1">
    <location>
        <begin position="91"/>
        <end position="106"/>
    </location>
</feature>
<dbReference type="InterPro" id="IPR046828">
    <property type="entry name" value="RepSA"/>
</dbReference>
<evidence type="ECO:0000313" key="2">
    <source>
        <dbReference type="EMBL" id="GAA1690184.1"/>
    </source>
</evidence>
<dbReference type="Proteomes" id="UP001500618">
    <property type="component" value="Unassembled WGS sequence"/>
</dbReference>
<evidence type="ECO:0000313" key="3">
    <source>
        <dbReference type="Proteomes" id="UP001500618"/>
    </source>
</evidence>
<name>A0ABN2HM73_9ACTN</name>
<proteinExistence type="predicted"/>
<dbReference type="EMBL" id="BAAANY010000017">
    <property type="protein sequence ID" value="GAA1690184.1"/>
    <property type="molecule type" value="Genomic_DNA"/>
</dbReference>
<accession>A0ABN2HM73</accession>
<keyword evidence="3" id="KW-1185">Reference proteome</keyword>
<dbReference type="Pfam" id="PF20199">
    <property type="entry name" value="RepSA"/>
    <property type="match status" value="1"/>
</dbReference>
<feature type="region of interest" description="Disordered" evidence="1">
    <location>
        <begin position="78"/>
        <end position="140"/>
    </location>
</feature>
<reference evidence="2 3" key="1">
    <citation type="journal article" date="2019" name="Int. J. Syst. Evol. Microbiol.">
        <title>The Global Catalogue of Microorganisms (GCM) 10K type strain sequencing project: providing services to taxonomists for standard genome sequencing and annotation.</title>
        <authorList>
            <consortium name="The Broad Institute Genomics Platform"/>
            <consortium name="The Broad Institute Genome Sequencing Center for Infectious Disease"/>
            <person name="Wu L."/>
            <person name="Ma J."/>
        </authorList>
    </citation>
    <scope>NUCLEOTIDE SEQUENCE [LARGE SCALE GENOMIC DNA]</scope>
    <source>
        <strain evidence="2 3">JCM 14718</strain>
    </source>
</reference>
<feature type="compositionally biased region" description="Basic and acidic residues" evidence="1">
    <location>
        <begin position="78"/>
        <end position="87"/>
    </location>
</feature>
<protein>
    <recommendedName>
        <fullName evidence="4">Replication initiation protein</fullName>
    </recommendedName>
</protein>
<evidence type="ECO:0008006" key="4">
    <source>
        <dbReference type="Google" id="ProtNLM"/>
    </source>
</evidence>
<comment type="caution">
    <text evidence="2">The sequence shown here is derived from an EMBL/GenBank/DDBJ whole genome shotgun (WGS) entry which is preliminary data.</text>
</comment>
<evidence type="ECO:0000256" key="1">
    <source>
        <dbReference type="SAM" id="MobiDB-lite"/>
    </source>
</evidence>
<dbReference type="RefSeq" id="WP_344312287.1">
    <property type="nucleotide sequence ID" value="NZ_BAAANY010000017.1"/>
</dbReference>